<proteinExistence type="predicted"/>
<name>A0A6P6YMD0_DERPT</name>
<evidence type="ECO:0000313" key="3">
    <source>
        <dbReference type="RefSeq" id="XP_027205971.1"/>
    </source>
</evidence>
<keyword evidence="1" id="KW-1133">Transmembrane helix</keyword>
<evidence type="ECO:0000313" key="2">
    <source>
        <dbReference type="Proteomes" id="UP000515146"/>
    </source>
</evidence>
<keyword evidence="1" id="KW-0812">Transmembrane</keyword>
<reference evidence="3" key="1">
    <citation type="submission" date="2025-08" db="UniProtKB">
        <authorList>
            <consortium name="RefSeq"/>
        </authorList>
    </citation>
    <scope>IDENTIFICATION</scope>
    <source>
        <strain evidence="3">Airmid</strain>
    </source>
</reference>
<keyword evidence="2" id="KW-1185">Reference proteome</keyword>
<accession>A0A6P6YMD0</accession>
<dbReference type="InParanoid" id="A0A6P6YMD0"/>
<dbReference type="RefSeq" id="XP_027205971.1">
    <property type="nucleotide sequence ID" value="XM_027350170.1"/>
</dbReference>
<feature type="transmembrane region" description="Helical" evidence="1">
    <location>
        <begin position="12"/>
        <end position="32"/>
    </location>
</feature>
<keyword evidence="1" id="KW-0472">Membrane</keyword>
<evidence type="ECO:0000256" key="1">
    <source>
        <dbReference type="SAM" id="Phobius"/>
    </source>
</evidence>
<gene>
    <name evidence="3" type="primary">LOC113799526</name>
</gene>
<dbReference type="Proteomes" id="UP000515146">
    <property type="component" value="Unplaced"/>
</dbReference>
<dbReference type="AlphaFoldDB" id="A0A6P6YMD0"/>
<dbReference type="KEGG" id="dpte:113799526"/>
<organism evidence="2 3">
    <name type="scientific">Dermatophagoides pteronyssinus</name>
    <name type="common">European house dust mite</name>
    <dbReference type="NCBI Taxonomy" id="6956"/>
    <lineage>
        <taxon>Eukaryota</taxon>
        <taxon>Metazoa</taxon>
        <taxon>Ecdysozoa</taxon>
        <taxon>Arthropoda</taxon>
        <taxon>Chelicerata</taxon>
        <taxon>Arachnida</taxon>
        <taxon>Acari</taxon>
        <taxon>Acariformes</taxon>
        <taxon>Sarcoptiformes</taxon>
        <taxon>Astigmata</taxon>
        <taxon>Psoroptidia</taxon>
        <taxon>Analgoidea</taxon>
        <taxon>Pyroglyphidae</taxon>
        <taxon>Dermatophagoidinae</taxon>
        <taxon>Dermatophagoides</taxon>
    </lineage>
</organism>
<dbReference type="OrthoDB" id="6510630at2759"/>
<sequence>MLLDHHNLNNYRFIFTIFVIVFQSLFCSWTMAQASSSFYRTDNDNYVIKPLRIVHTRMVPKSYIKTKRFINTEPENNLIESDNQIDSNRKSQISKNQLAPPLDIRNLMNRFQLTSMKWLLSMPNNGQQQIDPNVLRQRIMSTRWSRVKNGQPFVLLNNQLVPVDLVTNSVINSNLNGVAPKQMLDLKLIAMINNGQNKKKMIHKLYGDENKRRDDYIYHPYYSNIEHNLLDHDFHSTNSVKNFAPNFKRFPNDSQRFRLSTLGRIGYDQQ</sequence>
<protein>
    <submittedName>
        <fullName evidence="3">Uncharacterized protein LOC113799526</fullName>
    </submittedName>
</protein>